<gene>
    <name evidence="2" type="ORF">SAMN05421879_1238</name>
</gene>
<accession>A0A285VVS4</accession>
<dbReference type="AlphaFoldDB" id="A0A285VVS4"/>
<name>A0A285VVS4_9MICO</name>
<reference evidence="3" key="1">
    <citation type="submission" date="2017-08" db="EMBL/GenBank/DDBJ databases">
        <authorList>
            <person name="Varghese N."/>
            <person name="Submissions S."/>
        </authorList>
    </citation>
    <scope>NUCLEOTIDE SEQUENCE [LARGE SCALE GENOMIC DNA]</scope>
    <source>
        <strain evidence="3">USBA17B2</strain>
    </source>
</reference>
<evidence type="ECO:0000256" key="1">
    <source>
        <dbReference type="SAM" id="MobiDB-lite"/>
    </source>
</evidence>
<evidence type="ECO:0000313" key="3">
    <source>
        <dbReference type="Proteomes" id="UP000219688"/>
    </source>
</evidence>
<keyword evidence="3" id="KW-1185">Reference proteome</keyword>
<protein>
    <submittedName>
        <fullName evidence="2">Uncharacterized protein</fullName>
    </submittedName>
</protein>
<evidence type="ECO:0000313" key="2">
    <source>
        <dbReference type="EMBL" id="SOC58145.1"/>
    </source>
</evidence>
<sequence>MTSAPVDLTVHLNPPPGWVQVPQEPDADGTTLLVLAPGEWSQEWGVRPNLVVGLGAPTSASIRAVATRTAATLLAVDDGHRIVAWDLWEDDGGRRIVSTYLAGTALVCATSWVRLEGGRPLSVTATVDADRYLRVMPLLTEAVRSLRLEGVVGGERVGGTEDLGRTAPGAEAAPEGQRDETAEPRTDDYWAAHGETLEDLSRLQQAQPWEPDGLTLSRAAYAALAEAGRGLLGGTRVRKADAAALDELRRAGLVDDAGRLTEDGTTTHTALTRADRRVRVESVSGGVPGTFEAARHGDTALVWATDSPARYAGRDTLGRDVLASATSGTLQWIPLMQLPAQLAAWLQVGPAWPVATAPARVPHDLVAARADDPATAPPADADDHLRSVWAEPWFTWTLTTDTGHALAGVHAGRHGHLRLGEGDLLQAYPSEALFGALVGVSLL</sequence>
<feature type="region of interest" description="Disordered" evidence="1">
    <location>
        <begin position="157"/>
        <end position="184"/>
    </location>
</feature>
<organism evidence="2 3">
    <name type="scientific">Ornithinimicrobium cerasi</name>
    <dbReference type="NCBI Taxonomy" id="2248773"/>
    <lineage>
        <taxon>Bacteria</taxon>
        <taxon>Bacillati</taxon>
        <taxon>Actinomycetota</taxon>
        <taxon>Actinomycetes</taxon>
        <taxon>Micrococcales</taxon>
        <taxon>Ornithinimicrobiaceae</taxon>
        <taxon>Ornithinimicrobium</taxon>
    </lineage>
</organism>
<dbReference type="EMBL" id="OBQK01000023">
    <property type="protein sequence ID" value="SOC58145.1"/>
    <property type="molecule type" value="Genomic_DNA"/>
</dbReference>
<dbReference type="RefSeq" id="WP_097189326.1">
    <property type="nucleotide sequence ID" value="NZ_OBQK01000023.1"/>
</dbReference>
<proteinExistence type="predicted"/>
<dbReference type="Proteomes" id="UP000219688">
    <property type="component" value="Unassembled WGS sequence"/>
</dbReference>